<reference evidence="2" key="1">
    <citation type="submission" date="2021-05" db="EMBL/GenBank/DDBJ databases">
        <authorList>
            <person name="Pietrasiak N."/>
            <person name="Ward R."/>
            <person name="Stajich J.E."/>
            <person name="Kurbessoian T."/>
        </authorList>
    </citation>
    <scope>NUCLEOTIDE SEQUENCE</scope>
    <source>
        <strain evidence="2">HA4357-MV3</strain>
    </source>
</reference>
<evidence type="ECO:0000313" key="2">
    <source>
        <dbReference type="EMBL" id="MBW4430445.1"/>
    </source>
</evidence>
<evidence type="ECO:0000256" key="1">
    <source>
        <dbReference type="SAM" id="SignalP"/>
    </source>
</evidence>
<protein>
    <submittedName>
        <fullName evidence="2">Uncharacterized protein</fullName>
    </submittedName>
</protein>
<keyword evidence="1" id="KW-0732">Signal</keyword>
<feature type="chain" id="PRO_5039249884" evidence="1">
    <location>
        <begin position="27"/>
        <end position="116"/>
    </location>
</feature>
<sequence>MKKFVISMTAGMAIATTALVPKTAQAHVGWKDTYYCNEYTITLNEYARQEYSYSARSRYGNIYLTSGSSQNSGNSWIYSFNNAKTNYELEDPWNSQTAYLRVYNNGRPILKRSCQK</sequence>
<organism evidence="2 3">
    <name type="scientific">Pelatocladus maniniholoensis HA4357-MV3</name>
    <dbReference type="NCBI Taxonomy" id="1117104"/>
    <lineage>
        <taxon>Bacteria</taxon>
        <taxon>Bacillati</taxon>
        <taxon>Cyanobacteriota</taxon>
        <taxon>Cyanophyceae</taxon>
        <taxon>Nostocales</taxon>
        <taxon>Nostocaceae</taxon>
        <taxon>Pelatocladus</taxon>
    </lineage>
</organism>
<reference evidence="2" key="2">
    <citation type="journal article" date="2022" name="Microbiol. Resour. Announc.">
        <title>Metagenome Sequencing to Explore Phylogenomics of Terrestrial Cyanobacteria.</title>
        <authorList>
            <person name="Ward R.D."/>
            <person name="Stajich J.E."/>
            <person name="Johansen J.R."/>
            <person name="Huntemann M."/>
            <person name="Clum A."/>
            <person name="Foster B."/>
            <person name="Foster B."/>
            <person name="Roux S."/>
            <person name="Palaniappan K."/>
            <person name="Varghese N."/>
            <person name="Mukherjee S."/>
            <person name="Reddy T.B.K."/>
            <person name="Daum C."/>
            <person name="Copeland A."/>
            <person name="Chen I.A."/>
            <person name="Ivanova N.N."/>
            <person name="Kyrpides N.C."/>
            <person name="Shapiro N."/>
            <person name="Eloe-Fadrosh E.A."/>
            <person name="Pietrasiak N."/>
        </authorList>
    </citation>
    <scope>NUCLEOTIDE SEQUENCE</scope>
    <source>
        <strain evidence="2">HA4357-MV3</strain>
    </source>
</reference>
<accession>A0A9E3H5A3</accession>
<dbReference type="EMBL" id="JAHHHW010000012">
    <property type="protein sequence ID" value="MBW4430445.1"/>
    <property type="molecule type" value="Genomic_DNA"/>
</dbReference>
<comment type="caution">
    <text evidence="2">The sequence shown here is derived from an EMBL/GenBank/DDBJ whole genome shotgun (WGS) entry which is preliminary data.</text>
</comment>
<name>A0A9E3H5A3_9NOST</name>
<gene>
    <name evidence="2" type="ORF">KME28_01395</name>
</gene>
<proteinExistence type="predicted"/>
<dbReference type="Proteomes" id="UP000813215">
    <property type="component" value="Unassembled WGS sequence"/>
</dbReference>
<dbReference type="AlphaFoldDB" id="A0A9E3H5A3"/>
<feature type="signal peptide" evidence="1">
    <location>
        <begin position="1"/>
        <end position="26"/>
    </location>
</feature>
<evidence type="ECO:0000313" key="3">
    <source>
        <dbReference type="Proteomes" id="UP000813215"/>
    </source>
</evidence>